<name>A0AAC8XJL0_9ALTE</name>
<dbReference type="InterPro" id="IPR002104">
    <property type="entry name" value="Integrase_catalytic"/>
</dbReference>
<evidence type="ECO:0000313" key="8">
    <source>
        <dbReference type="EMBL" id="AMJ78492.1"/>
    </source>
</evidence>
<dbReference type="InterPro" id="IPR022000">
    <property type="entry name" value="Min27-like_integrase_DNA_bind"/>
</dbReference>
<evidence type="ECO:0000313" key="9">
    <source>
        <dbReference type="Proteomes" id="UP000061468"/>
    </source>
</evidence>
<gene>
    <name evidence="8" type="ORF">AV942_09435</name>
</gene>
<evidence type="ECO:0000256" key="3">
    <source>
        <dbReference type="ARBA" id="ARBA00023125"/>
    </source>
</evidence>
<evidence type="ECO:0000256" key="5">
    <source>
        <dbReference type="PROSITE-ProRule" id="PRU01248"/>
    </source>
</evidence>
<accession>A0AAC8XJL0</accession>
<dbReference type="RefSeq" id="WP_020745042.1">
    <property type="nucleotide sequence ID" value="NZ_CAXGIV010000043.1"/>
</dbReference>
<dbReference type="Proteomes" id="UP000061468">
    <property type="component" value="Chromosome"/>
</dbReference>
<dbReference type="Gene3D" id="1.10.443.10">
    <property type="entry name" value="Intergrase catalytic core"/>
    <property type="match status" value="1"/>
</dbReference>
<evidence type="ECO:0000256" key="4">
    <source>
        <dbReference type="ARBA" id="ARBA00023172"/>
    </source>
</evidence>
<dbReference type="InterPro" id="IPR050090">
    <property type="entry name" value="Tyrosine_recombinase_XerCD"/>
</dbReference>
<dbReference type="InterPro" id="IPR044068">
    <property type="entry name" value="CB"/>
</dbReference>
<evidence type="ECO:0000256" key="2">
    <source>
        <dbReference type="ARBA" id="ARBA00022908"/>
    </source>
</evidence>
<comment type="similarity">
    <text evidence="1">Belongs to the 'phage' integrase family.</text>
</comment>
<dbReference type="InterPro" id="IPR011010">
    <property type="entry name" value="DNA_brk_join_enz"/>
</dbReference>
<dbReference type="SUPFAM" id="SSF56349">
    <property type="entry name" value="DNA breaking-rejoining enzymes"/>
    <property type="match status" value="1"/>
</dbReference>
<evidence type="ECO:0000259" key="7">
    <source>
        <dbReference type="PROSITE" id="PS51900"/>
    </source>
</evidence>
<dbReference type="CDD" id="cd01189">
    <property type="entry name" value="INT_ICEBs1_C_like"/>
    <property type="match status" value="1"/>
</dbReference>
<keyword evidence="3 5" id="KW-0238">DNA-binding</keyword>
<dbReference type="AlphaFoldDB" id="A0AAC8XJL0"/>
<reference evidence="8 9" key="1">
    <citation type="submission" date="2015-12" db="EMBL/GenBank/DDBJ databases">
        <title>Intraspecies pangenome expansion in the marine bacterium Alteromonas.</title>
        <authorList>
            <person name="Lopez-Perez M."/>
            <person name="Rodriguez-Valera F."/>
        </authorList>
    </citation>
    <scope>NUCLEOTIDE SEQUENCE [LARGE SCALE GENOMIC DNA]</scope>
    <source>
        <strain evidence="8 9">UM8</strain>
    </source>
</reference>
<dbReference type="GO" id="GO:0015074">
    <property type="term" value="P:DNA integration"/>
    <property type="evidence" value="ECO:0007669"/>
    <property type="project" value="UniProtKB-KW"/>
</dbReference>
<protein>
    <submittedName>
        <fullName evidence="8">Integrase</fullName>
    </submittedName>
</protein>
<dbReference type="PANTHER" id="PTHR30349">
    <property type="entry name" value="PHAGE INTEGRASE-RELATED"/>
    <property type="match status" value="1"/>
</dbReference>
<dbReference type="PROSITE" id="PS51898">
    <property type="entry name" value="TYR_RECOMBINASE"/>
    <property type="match status" value="1"/>
</dbReference>
<evidence type="ECO:0000256" key="1">
    <source>
        <dbReference type="ARBA" id="ARBA00008857"/>
    </source>
</evidence>
<evidence type="ECO:0000259" key="6">
    <source>
        <dbReference type="PROSITE" id="PS51898"/>
    </source>
</evidence>
<dbReference type="InterPro" id="IPR010998">
    <property type="entry name" value="Integrase_recombinase_N"/>
</dbReference>
<keyword evidence="2" id="KW-0229">DNA integration</keyword>
<dbReference type="GO" id="GO:0006310">
    <property type="term" value="P:DNA recombination"/>
    <property type="evidence" value="ECO:0007669"/>
    <property type="project" value="UniProtKB-KW"/>
</dbReference>
<dbReference type="EMBL" id="CP013928">
    <property type="protein sequence ID" value="AMJ78492.1"/>
    <property type="molecule type" value="Genomic_DNA"/>
</dbReference>
<dbReference type="PROSITE" id="PS51900">
    <property type="entry name" value="CB"/>
    <property type="match status" value="1"/>
</dbReference>
<feature type="domain" description="Tyr recombinase" evidence="6">
    <location>
        <begin position="204"/>
        <end position="387"/>
    </location>
</feature>
<dbReference type="PANTHER" id="PTHR30349:SF64">
    <property type="entry name" value="PROPHAGE INTEGRASE INTD-RELATED"/>
    <property type="match status" value="1"/>
</dbReference>
<dbReference type="Pfam" id="PF12167">
    <property type="entry name" value="Arm-DNA-bind_2"/>
    <property type="match status" value="1"/>
</dbReference>
<organism evidence="8 9">
    <name type="scientific">Alteromonas mediterranea</name>
    <dbReference type="NCBI Taxonomy" id="314275"/>
    <lineage>
        <taxon>Bacteria</taxon>
        <taxon>Pseudomonadati</taxon>
        <taxon>Pseudomonadota</taxon>
        <taxon>Gammaproteobacteria</taxon>
        <taxon>Alteromonadales</taxon>
        <taxon>Alteromonadaceae</taxon>
        <taxon>Alteromonas/Salinimonas group</taxon>
        <taxon>Alteromonas</taxon>
    </lineage>
</organism>
<dbReference type="Gene3D" id="1.10.150.130">
    <property type="match status" value="1"/>
</dbReference>
<sequence length="391" mass="44793">MLLKKNAEKLKTVRGVSIRYDKHERATGIQLAFTYKNIQCREPAGYEITQAGLNAAANKLGTIKHEIAKGTFFYADFFPKSTKLKLFGGATKSITVKTYLDRYIDKAEERGLSISTIVGYKKDVKGLEPLWSIPVAELERITIVNFVENATVSSKTLGNRLSVLRSALNAAITDKVIRLNPLIGFKLKEHIKIAKKTDNRKKHKDVLPFTPNELTKIIKETEGTEKAIVTFWSETGVRPSEWIALKKEDVCLITLEVTIYDAVVHKVTKSTKTVAGQRTIPISQELADLLELEMNKHDEEYVFVNDQGKRWIAESFRKHRWSKIIKRAGVGYRYPYQLRHTFATKLISQGENFWKISKLMGHKSPQQLFEHYGNYIEAFEKQSKRQEVRSR</sequence>
<dbReference type="GO" id="GO:0003677">
    <property type="term" value="F:DNA binding"/>
    <property type="evidence" value="ECO:0007669"/>
    <property type="project" value="UniProtKB-UniRule"/>
</dbReference>
<feature type="domain" description="Core-binding (CB)" evidence="7">
    <location>
        <begin position="94"/>
        <end position="172"/>
    </location>
</feature>
<dbReference type="InterPro" id="IPR013762">
    <property type="entry name" value="Integrase-like_cat_sf"/>
</dbReference>
<dbReference type="Pfam" id="PF00589">
    <property type="entry name" value="Phage_integrase"/>
    <property type="match status" value="1"/>
</dbReference>
<proteinExistence type="inferred from homology"/>
<keyword evidence="4" id="KW-0233">DNA recombination</keyword>